<gene>
    <name evidence="6" type="ORF">N825_27580</name>
</gene>
<dbReference type="PANTHER" id="PTHR42987">
    <property type="entry name" value="PEPTIDASE S49"/>
    <property type="match status" value="1"/>
</dbReference>
<keyword evidence="4" id="KW-0720">Serine protease</keyword>
<evidence type="ECO:0000256" key="3">
    <source>
        <dbReference type="ARBA" id="ARBA00022801"/>
    </source>
</evidence>
<dbReference type="AlphaFoldDB" id="W9H9A3"/>
<evidence type="ECO:0000256" key="1">
    <source>
        <dbReference type="ARBA" id="ARBA00008683"/>
    </source>
</evidence>
<evidence type="ECO:0000256" key="4">
    <source>
        <dbReference type="ARBA" id="ARBA00022825"/>
    </source>
</evidence>
<dbReference type="CDD" id="cd07023">
    <property type="entry name" value="S49_Sppa_N_C"/>
    <property type="match status" value="1"/>
</dbReference>
<evidence type="ECO:0000313" key="7">
    <source>
        <dbReference type="Proteomes" id="UP000019486"/>
    </source>
</evidence>
<dbReference type="Pfam" id="PF01343">
    <property type="entry name" value="Peptidase_S49"/>
    <property type="match status" value="1"/>
</dbReference>
<dbReference type="EMBL" id="AVFL01000004">
    <property type="protein sequence ID" value="EWY41311.1"/>
    <property type="molecule type" value="Genomic_DNA"/>
</dbReference>
<dbReference type="InterPro" id="IPR002142">
    <property type="entry name" value="Peptidase_S49"/>
</dbReference>
<dbReference type="InterPro" id="IPR029045">
    <property type="entry name" value="ClpP/crotonase-like_dom_sf"/>
</dbReference>
<dbReference type="GO" id="GO:0006508">
    <property type="term" value="P:proteolysis"/>
    <property type="evidence" value="ECO:0007669"/>
    <property type="project" value="UniProtKB-KW"/>
</dbReference>
<keyword evidence="7" id="KW-1185">Reference proteome</keyword>
<comment type="similarity">
    <text evidence="1">Belongs to the peptidase S49 family.</text>
</comment>
<dbReference type="STRING" id="1385369.N825_27580"/>
<evidence type="ECO:0000256" key="2">
    <source>
        <dbReference type="ARBA" id="ARBA00022670"/>
    </source>
</evidence>
<sequence length="295" mass="31710">MGSMLIRRLMTALGRKPAPIVSVLRLSGVIGAGGALRQGITLSALAPAIQKAFAVPGQQAVALQINSPGGSPVQSALVAGRIRQLADEKKVPVFAFAEDVAASGGYWLACAADEIYADPSSIIGSIGVVSAGFGFQDLIARHGIERRVHTSGTNKAMLDPFKPERDEDVVRLKAIQTEIHDAFKTMVRSRRGDRLKGGDEDLFTGEFWTGAKALDLGLIDGLGDLRSVMRGRFGEKVDLRLVHADRRWWRGRIKTEGGAFSSMVPAMLPTNLADDFAGAMINAIEERAIWSRFGL</sequence>
<comment type="caution">
    <text evidence="6">The sequence shown here is derived from an EMBL/GenBank/DDBJ whole genome shotgun (WGS) entry which is preliminary data.</text>
</comment>
<dbReference type="Gene3D" id="3.90.226.10">
    <property type="entry name" value="2-enoyl-CoA Hydratase, Chain A, domain 1"/>
    <property type="match status" value="1"/>
</dbReference>
<proteinExistence type="inferred from homology"/>
<keyword evidence="3" id="KW-0378">Hydrolase</keyword>
<evidence type="ECO:0000259" key="5">
    <source>
        <dbReference type="Pfam" id="PF01343"/>
    </source>
</evidence>
<keyword evidence="2" id="KW-0645">Protease</keyword>
<evidence type="ECO:0000313" key="6">
    <source>
        <dbReference type="EMBL" id="EWY41311.1"/>
    </source>
</evidence>
<name>W9H9A3_9PROT</name>
<protein>
    <submittedName>
        <fullName evidence="6">Peptidase S49</fullName>
    </submittedName>
</protein>
<dbReference type="PATRIC" id="fig|1385369.3.peg.1455"/>
<feature type="domain" description="Peptidase S49" evidence="5">
    <location>
        <begin position="88"/>
        <end position="229"/>
    </location>
</feature>
<reference evidence="6 7" key="1">
    <citation type="submission" date="2013-08" db="EMBL/GenBank/DDBJ databases">
        <title>The genome sequence of Skermanella stibiiresistens.</title>
        <authorList>
            <person name="Zhu W."/>
            <person name="Wang G."/>
        </authorList>
    </citation>
    <scope>NUCLEOTIDE SEQUENCE [LARGE SCALE GENOMIC DNA]</scope>
    <source>
        <strain evidence="6 7">SB22</strain>
    </source>
</reference>
<dbReference type="PANTHER" id="PTHR42987:SF8">
    <property type="entry name" value="PROTEINASE"/>
    <property type="match status" value="1"/>
</dbReference>
<dbReference type="InterPro" id="IPR047272">
    <property type="entry name" value="S49_SppA_C"/>
</dbReference>
<organism evidence="6 7">
    <name type="scientific">Skermanella stibiiresistens SB22</name>
    <dbReference type="NCBI Taxonomy" id="1385369"/>
    <lineage>
        <taxon>Bacteria</taxon>
        <taxon>Pseudomonadati</taxon>
        <taxon>Pseudomonadota</taxon>
        <taxon>Alphaproteobacteria</taxon>
        <taxon>Rhodospirillales</taxon>
        <taxon>Azospirillaceae</taxon>
        <taxon>Skermanella</taxon>
    </lineage>
</organism>
<dbReference type="GO" id="GO:0008236">
    <property type="term" value="F:serine-type peptidase activity"/>
    <property type="evidence" value="ECO:0007669"/>
    <property type="project" value="UniProtKB-KW"/>
</dbReference>
<dbReference type="SUPFAM" id="SSF52096">
    <property type="entry name" value="ClpP/crotonase"/>
    <property type="match status" value="1"/>
</dbReference>
<accession>W9H9A3</accession>
<dbReference type="Gene3D" id="6.20.330.10">
    <property type="match status" value="1"/>
</dbReference>
<dbReference type="Proteomes" id="UP000019486">
    <property type="component" value="Unassembled WGS sequence"/>
</dbReference>